<protein>
    <submittedName>
        <fullName evidence="1">Uncharacterized protein</fullName>
    </submittedName>
</protein>
<dbReference type="AlphaFoldDB" id="A0A679J8A8"/>
<reference evidence="1" key="1">
    <citation type="submission" date="2019-12" db="EMBL/GenBank/DDBJ databases">
        <authorList>
            <person name="Cremers G."/>
        </authorList>
    </citation>
    <scope>NUCLEOTIDE SEQUENCE</scope>
    <source>
        <strain evidence="1">Mbul1</strain>
    </source>
</reference>
<proteinExistence type="predicted"/>
<organism evidence="1">
    <name type="scientific">Methylobacterium bullatum</name>
    <dbReference type="NCBI Taxonomy" id="570505"/>
    <lineage>
        <taxon>Bacteria</taxon>
        <taxon>Pseudomonadati</taxon>
        <taxon>Pseudomonadota</taxon>
        <taxon>Alphaproteobacteria</taxon>
        <taxon>Hyphomicrobiales</taxon>
        <taxon>Methylobacteriaceae</taxon>
        <taxon>Methylobacterium</taxon>
    </lineage>
</organism>
<dbReference type="EMBL" id="LR743504">
    <property type="protein sequence ID" value="CAA2104116.1"/>
    <property type="molecule type" value="Genomic_DNA"/>
</dbReference>
<name>A0A679J8A8_9HYPH</name>
<accession>A0A679J8A8</accession>
<sequence>MTARGFPTPWLVVEKVESFCIEDADGAAVAWTYFSDEAEKREATGLMTREEALRIARAIAMIPEMRTIIRSIQDGLTEADQLTD</sequence>
<evidence type="ECO:0000313" key="1">
    <source>
        <dbReference type="EMBL" id="CAA2104116.1"/>
    </source>
</evidence>
<gene>
    <name evidence="1" type="ORF">MBUL_02543</name>
</gene>